<gene>
    <name evidence="3" type="ORF">SE17_42265</name>
</gene>
<evidence type="ECO:0000313" key="3">
    <source>
        <dbReference type="EMBL" id="KPV47569.1"/>
    </source>
</evidence>
<keyword evidence="1" id="KW-0540">Nuclease</keyword>
<dbReference type="SMART" id="SM00479">
    <property type="entry name" value="EXOIII"/>
    <property type="match status" value="1"/>
</dbReference>
<dbReference type="GO" id="GO:0003677">
    <property type="term" value="F:DNA binding"/>
    <property type="evidence" value="ECO:0007669"/>
    <property type="project" value="InterPro"/>
</dbReference>
<dbReference type="Gene3D" id="3.30.420.10">
    <property type="entry name" value="Ribonuclease H-like superfamily/Ribonuclease H"/>
    <property type="match status" value="1"/>
</dbReference>
<dbReference type="InterPro" id="IPR036397">
    <property type="entry name" value="RNaseH_sf"/>
</dbReference>
<dbReference type="Proteomes" id="UP000050509">
    <property type="component" value="Unassembled WGS sequence"/>
</dbReference>
<feature type="non-terminal residue" evidence="3">
    <location>
        <position position="148"/>
    </location>
</feature>
<dbReference type="GO" id="GO:0008408">
    <property type="term" value="F:3'-5' exonuclease activity"/>
    <property type="evidence" value="ECO:0007669"/>
    <property type="project" value="TreeGrafter"/>
</dbReference>
<keyword evidence="1" id="KW-0269">Exonuclease</keyword>
<dbReference type="CDD" id="cd06127">
    <property type="entry name" value="DEDDh"/>
    <property type="match status" value="1"/>
</dbReference>
<dbReference type="Pfam" id="PF00929">
    <property type="entry name" value="RNase_T"/>
    <property type="match status" value="1"/>
</dbReference>
<dbReference type="PANTHER" id="PTHR30231:SF41">
    <property type="entry name" value="DNA POLYMERASE III SUBUNIT EPSILON"/>
    <property type="match status" value="1"/>
</dbReference>
<organism evidence="3 4">
    <name type="scientific">Kouleothrix aurantiaca</name>
    <dbReference type="NCBI Taxonomy" id="186479"/>
    <lineage>
        <taxon>Bacteria</taxon>
        <taxon>Bacillati</taxon>
        <taxon>Chloroflexota</taxon>
        <taxon>Chloroflexia</taxon>
        <taxon>Chloroflexales</taxon>
        <taxon>Roseiflexineae</taxon>
        <taxon>Roseiflexaceae</taxon>
        <taxon>Kouleothrix</taxon>
    </lineage>
</organism>
<reference evidence="3 4" key="1">
    <citation type="submission" date="2015-09" db="EMBL/GenBank/DDBJ databases">
        <title>Draft genome sequence of Kouleothrix aurantiaca JCM 19913.</title>
        <authorList>
            <person name="Hemp J."/>
        </authorList>
    </citation>
    <scope>NUCLEOTIDE SEQUENCE [LARGE SCALE GENOMIC DNA]</scope>
    <source>
        <strain evidence="3 4">COM-B</strain>
    </source>
</reference>
<evidence type="ECO:0000259" key="2">
    <source>
        <dbReference type="SMART" id="SM00479"/>
    </source>
</evidence>
<dbReference type="GO" id="GO:0005829">
    <property type="term" value="C:cytosol"/>
    <property type="evidence" value="ECO:0007669"/>
    <property type="project" value="TreeGrafter"/>
</dbReference>
<evidence type="ECO:0000313" key="4">
    <source>
        <dbReference type="Proteomes" id="UP000050509"/>
    </source>
</evidence>
<comment type="caution">
    <text evidence="3">The sequence shown here is derived from an EMBL/GenBank/DDBJ whole genome shotgun (WGS) entry which is preliminary data.</text>
</comment>
<evidence type="ECO:0000256" key="1">
    <source>
        <dbReference type="ARBA" id="ARBA00022839"/>
    </source>
</evidence>
<feature type="domain" description="Exonuclease" evidence="2">
    <location>
        <begin position="4"/>
        <end position="148"/>
    </location>
</feature>
<dbReference type="InterPro" id="IPR013520">
    <property type="entry name" value="Ribonucl_H"/>
</dbReference>
<dbReference type="GO" id="GO:0045004">
    <property type="term" value="P:DNA replication proofreading"/>
    <property type="evidence" value="ECO:0007669"/>
    <property type="project" value="TreeGrafter"/>
</dbReference>
<dbReference type="GO" id="GO:0003887">
    <property type="term" value="F:DNA-directed DNA polymerase activity"/>
    <property type="evidence" value="ECO:0007669"/>
    <property type="project" value="InterPro"/>
</dbReference>
<keyword evidence="1" id="KW-0378">Hydrolase</keyword>
<name>A0A0P9F629_9CHLR</name>
<dbReference type="AlphaFoldDB" id="A0A0P9F629"/>
<protein>
    <recommendedName>
        <fullName evidence="2">Exonuclease domain-containing protein</fullName>
    </recommendedName>
</protein>
<accession>A0A0P9F629</accession>
<keyword evidence="4" id="KW-1185">Reference proteome</keyword>
<dbReference type="SUPFAM" id="SSF53098">
    <property type="entry name" value="Ribonuclease H-like"/>
    <property type="match status" value="1"/>
</dbReference>
<proteinExistence type="predicted"/>
<dbReference type="FunFam" id="3.30.420.10:FF:000045">
    <property type="entry name" value="3'-5' exonuclease DinG"/>
    <property type="match status" value="1"/>
</dbReference>
<dbReference type="NCBIfam" id="TIGR00573">
    <property type="entry name" value="dnaq"/>
    <property type="match status" value="1"/>
</dbReference>
<dbReference type="InterPro" id="IPR012337">
    <property type="entry name" value="RNaseH-like_sf"/>
</dbReference>
<dbReference type="EMBL" id="LJCR01003363">
    <property type="protein sequence ID" value="KPV47569.1"/>
    <property type="molecule type" value="Genomic_DNA"/>
</dbReference>
<sequence length="148" mass="16265">MDRTFVAIDVETTGLEAGTDEIIEVAAVKFNGDQVLETYQQLVKPRHALPLKITRLTGISDDMLKDAPRFSEIAPDLVRFVKSYPLIGHSVGFDLKMLQAQGMRFGQASYDTFDMATLLIPQAPAYRLSALAATLGVTHDDAHRALSD</sequence>
<dbReference type="InterPro" id="IPR006054">
    <property type="entry name" value="DnaQ"/>
</dbReference>
<dbReference type="PANTHER" id="PTHR30231">
    <property type="entry name" value="DNA POLYMERASE III SUBUNIT EPSILON"/>
    <property type="match status" value="1"/>
</dbReference>